<dbReference type="OrthoDB" id="9775851at2"/>
<feature type="chain" id="PRO_5011810496" description="Carboxylic ester hydrolase" evidence="3">
    <location>
        <begin position="22"/>
        <end position="544"/>
    </location>
</feature>
<dbReference type="Pfam" id="PF00135">
    <property type="entry name" value="COesterase"/>
    <property type="match status" value="1"/>
</dbReference>
<dbReference type="EMBL" id="FPIZ01000004">
    <property type="protein sequence ID" value="SFW40441.1"/>
    <property type="molecule type" value="Genomic_DNA"/>
</dbReference>
<dbReference type="RefSeq" id="WP_072358699.1">
    <property type="nucleotide sequence ID" value="NZ_CP139972.1"/>
</dbReference>
<keyword evidence="3" id="KW-0732">Signal</keyword>
<dbReference type="STRING" id="1004.SAMN05661012_01609"/>
<reference evidence="5 7" key="1">
    <citation type="submission" date="2016-11" db="EMBL/GenBank/DDBJ databases">
        <authorList>
            <person name="Jaros S."/>
            <person name="Januszkiewicz K."/>
            <person name="Wedrychowicz H."/>
        </authorList>
    </citation>
    <scope>NUCLEOTIDE SEQUENCE [LARGE SCALE GENOMIC DNA]</scope>
    <source>
        <strain evidence="5 7">DSM 784</strain>
    </source>
</reference>
<organism evidence="5 7">
    <name type="scientific">Chitinophaga sancti</name>
    <dbReference type="NCBI Taxonomy" id="1004"/>
    <lineage>
        <taxon>Bacteria</taxon>
        <taxon>Pseudomonadati</taxon>
        <taxon>Bacteroidota</taxon>
        <taxon>Chitinophagia</taxon>
        <taxon>Chitinophagales</taxon>
        <taxon>Chitinophagaceae</taxon>
        <taxon>Chitinophaga</taxon>
    </lineage>
</organism>
<reference evidence="6 8" key="2">
    <citation type="submission" date="2023-11" db="EMBL/GenBank/DDBJ databases">
        <title>MicrobeMod: A computational toolkit for identifying prokaryotic methylation and restriction-modification with nanopore sequencing.</title>
        <authorList>
            <person name="Crits-Christoph A."/>
            <person name="Kang S.C."/>
            <person name="Lee H."/>
            <person name="Ostrov N."/>
        </authorList>
    </citation>
    <scope>NUCLEOTIDE SEQUENCE [LARGE SCALE GENOMIC DNA]</scope>
    <source>
        <strain evidence="6 8">ATCC 23090</strain>
    </source>
</reference>
<dbReference type="InterPro" id="IPR002018">
    <property type="entry name" value="CarbesteraseB"/>
</dbReference>
<proteinExistence type="inferred from homology"/>
<dbReference type="InterPro" id="IPR019826">
    <property type="entry name" value="Carboxylesterase_B_AS"/>
</dbReference>
<dbReference type="PROSITE" id="PS00122">
    <property type="entry name" value="CARBOXYLESTERASE_B_1"/>
    <property type="match status" value="1"/>
</dbReference>
<dbReference type="PANTHER" id="PTHR11559">
    <property type="entry name" value="CARBOXYLESTERASE"/>
    <property type="match status" value="1"/>
</dbReference>
<dbReference type="InterPro" id="IPR050309">
    <property type="entry name" value="Type-B_Carboxylest/Lipase"/>
</dbReference>
<dbReference type="GO" id="GO:0016787">
    <property type="term" value="F:hydrolase activity"/>
    <property type="evidence" value="ECO:0007669"/>
    <property type="project" value="UniProtKB-KW"/>
</dbReference>
<evidence type="ECO:0000313" key="6">
    <source>
        <dbReference type="EMBL" id="WQG87562.1"/>
    </source>
</evidence>
<keyword evidence="8" id="KW-1185">Reference proteome</keyword>
<gene>
    <name evidence="5" type="ORF">SAMN05661012_01609</name>
    <name evidence="6" type="ORF">SR876_21795</name>
</gene>
<dbReference type="Gene3D" id="3.40.50.1820">
    <property type="entry name" value="alpha/beta hydrolase"/>
    <property type="match status" value="1"/>
</dbReference>
<dbReference type="EMBL" id="CP140154">
    <property type="protein sequence ID" value="WQG87562.1"/>
    <property type="molecule type" value="Genomic_DNA"/>
</dbReference>
<dbReference type="AlphaFoldDB" id="A0A1K1NYU4"/>
<dbReference type="Proteomes" id="UP000183788">
    <property type="component" value="Unassembled WGS sequence"/>
</dbReference>
<evidence type="ECO:0000256" key="1">
    <source>
        <dbReference type="ARBA" id="ARBA00005964"/>
    </source>
</evidence>
<dbReference type="SUPFAM" id="SSF53474">
    <property type="entry name" value="alpha/beta-Hydrolases"/>
    <property type="match status" value="1"/>
</dbReference>
<comment type="similarity">
    <text evidence="1 3">Belongs to the type-B carboxylesterase/lipase family.</text>
</comment>
<evidence type="ECO:0000313" key="5">
    <source>
        <dbReference type="EMBL" id="SFW40441.1"/>
    </source>
</evidence>
<evidence type="ECO:0000313" key="7">
    <source>
        <dbReference type="Proteomes" id="UP000183788"/>
    </source>
</evidence>
<sequence length="544" mass="59159">MKRVLLTLGVLVQLASLNSFSQIKDQITTHNGVVQGVREPGSSILIFKGIPYAAPPVGPLRWKEPQPANNWKGIRKADHFGHNAMQKNIFGDMSFRSSGMSEDCLYLNVWTPTKTGKEKLPVLVYFYGGGLAAGDGSEPRYDGASMAKKGIVAVTINYRLGIFGFFSHPDLTKESPHHTSGNYGYLDQHAALEWVRDNIAAFGGDPAKVTIAGESAGSISVSVQMASPLSKELIAGAIGESGAAINPTLYPVPLEEAETHGTAFAEKMNANTLEALRAIPAEKLLDSVFSVATPYSSATIDGYLIPRSLPEIFEAGEQAKVPLLVGWNSAEVPFQAIMRAEAPTPDNYKKVLNQTFGDKAAGILELYPAGSEEETIRSATALASDRFIVYSTWKWADLQAKTSGQPVYRYVFSRIRPAMTPKMGNATPGLAGGVQKGNNAKPAPPKYPAVGASHASEIEYALGNLYSNKVYAWTADDNKVSATMLDYFANFIKTGNPNGNGLPEWQPILKDSKQIHYMDINVKSELKTDTYRARYLFLDKLYMK</sequence>
<keyword evidence="2 3" id="KW-0378">Hydrolase</keyword>
<evidence type="ECO:0000256" key="2">
    <source>
        <dbReference type="ARBA" id="ARBA00022801"/>
    </source>
</evidence>
<dbReference type="InterPro" id="IPR029058">
    <property type="entry name" value="AB_hydrolase_fold"/>
</dbReference>
<dbReference type="InterPro" id="IPR019819">
    <property type="entry name" value="Carboxylesterase_B_CS"/>
</dbReference>
<dbReference type="Proteomes" id="UP001326715">
    <property type="component" value="Chromosome"/>
</dbReference>
<evidence type="ECO:0000313" key="8">
    <source>
        <dbReference type="Proteomes" id="UP001326715"/>
    </source>
</evidence>
<name>A0A1K1NYU4_9BACT</name>
<feature type="domain" description="Carboxylesterase type B" evidence="4">
    <location>
        <begin position="26"/>
        <end position="534"/>
    </location>
</feature>
<accession>A0A1K1NYU4</accession>
<feature type="signal peptide" evidence="3">
    <location>
        <begin position="1"/>
        <end position="21"/>
    </location>
</feature>
<dbReference type="PROSITE" id="PS00941">
    <property type="entry name" value="CARBOXYLESTERASE_B_2"/>
    <property type="match status" value="1"/>
</dbReference>
<dbReference type="EC" id="3.1.1.-" evidence="3"/>
<evidence type="ECO:0000259" key="4">
    <source>
        <dbReference type="Pfam" id="PF00135"/>
    </source>
</evidence>
<protein>
    <recommendedName>
        <fullName evidence="3">Carboxylic ester hydrolase</fullName>
        <ecNumber evidence="3">3.1.1.-</ecNumber>
    </recommendedName>
</protein>
<evidence type="ECO:0000256" key="3">
    <source>
        <dbReference type="RuleBase" id="RU361235"/>
    </source>
</evidence>